<dbReference type="EMBL" id="AP019755">
    <property type="protein sequence ID" value="BBL35650.1"/>
    <property type="molecule type" value="Genomic_DNA"/>
</dbReference>
<evidence type="ECO:0000256" key="3">
    <source>
        <dbReference type="ARBA" id="ARBA00022452"/>
    </source>
</evidence>
<gene>
    <name evidence="12" type="ORF">Nstercoris_01924</name>
</gene>
<organism evidence="12 13">
    <name type="scientific">Nitrosomonas stercoris</name>
    <dbReference type="NCBI Taxonomy" id="1444684"/>
    <lineage>
        <taxon>Bacteria</taxon>
        <taxon>Pseudomonadati</taxon>
        <taxon>Pseudomonadota</taxon>
        <taxon>Betaproteobacteria</taxon>
        <taxon>Nitrosomonadales</taxon>
        <taxon>Nitrosomonadaceae</taxon>
        <taxon>Nitrosomonas</taxon>
    </lineage>
</organism>
<dbReference type="GO" id="GO:0044718">
    <property type="term" value="P:siderophore transmembrane transport"/>
    <property type="evidence" value="ECO:0007669"/>
    <property type="project" value="TreeGrafter"/>
</dbReference>
<evidence type="ECO:0000256" key="9">
    <source>
        <dbReference type="ARBA" id="ARBA00023237"/>
    </source>
</evidence>
<evidence type="ECO:0000313" key="12">
    <source>
        <dbReference type="EMBL" id="BBL35650.1"/>
    </source>
</evidence>
<sequence length="249" mass="28862">MIPACSSFIWLSWHYYSEDRKQALTNLIYGNPQLKPEKAETFEVSGTYKFDNGQLDVTYHRTNYRDLIQSESVQQVFRNGTPVCNSGRTRIPGGLPIVFSCYDQFNVGKAVINGVEVVLNYQIFDWWRLFSSYEYLSTKDRATGLRLLNRAADHTMRVQSLFNYHDKLLFSINMISQWDLYGQNTARQNVYVDHFNMDIKLDYFLTKQLNLFAGIDNLTDRKPADGFSSRLQALDPGARFFYAGAAIRF</sequence>
<dbReference type="PANTHER" id="PTHR30069">
    <property type="entry name" value="TONB-DEPENDENT OUTER MEMBRANE RECEPTOR"/>
    <property type="match status" value="1"/>
</dbReference>
<dbReference type="PROSITE" id="PS52016">
    <property type="entry name" value="TONB_DEPENDENT_REC_3"/>
    <property type="match status" value="1"/>
</dbReference>
<keyword evidence="4 10" id="KW-0812">Transmembrane</keyword>
<dbReference type="GO" id="GO:0015344">
    <property type="term" value="F:siderophore uptake transmembrane transporter activity"/>
    <property type="evidence" value="ECO:0007669"/>
    <property type="project" value="TreeGrafter"/>
</dbReference>
<evidence type="ECO:0000259" key="11">
    <source>
        <dbReference type="Pfam" id="PF00593"/>
    </source>
</evidence>
<dbReference type="InterPro" id="IPR000531">
    <property type="entry name" value="Beta-barrel_TonB"/>
</dbReference>
<dbReference type="SUPFAM" id="SSF56935">
    <property type="entry name" value="Porins"/>
    <property type="match status" value="1"/>
</dbReference>
<reference evidence="12 13" key="1">
    <citation type="submission" date="2019-06" db="EMBL/GenBank/DDBJ databases">
        <title>Nitrosomonas stercoris KYUHI-S whole genome shotgun sequence.</title>
        <authorList>
            <person name="Nakagawa T."/>
            <person name="Tsuchiya Y."/>
            <person name="Takahashi R."/>
        </authorList>
    </citation>
    <scope>NUCLEOTIDE SEQUENCE [LARGE SCALE GENOMIC DNA]</scope>
    <source>
        <strain evidence="12 13">KYUHI-S</strain>
    </source>
</reference>
<evidence type="ECO:0000256" key="6">
    <source>
        <dbReference type="ARBA" id="ARBA00023077"/>
    </source>
</evidence>
<keyword evidence="13" id="KW-1185">Reference proteome</keyword>
<feature type="domain" description="TonB-dependent receptor-like beta-barrel" evidence="11">
    <location>
        <begin position="24"/>
        <end position="218"/>
    </location>
</feature>
<evidence type="ECO:0000256" key="8">
    <source>
        <dbReference type="ARBA" id="ARBA00023170"/>
    </source>
</evidence>
<evidence type="ECO:0000256" key="1">
    <source>
        <dbReference type="ARBA" id="ARBA00004571"/>
    </source>
</evidence>
<dbReference type="InterPro" id="IPR039426">
    <property type="entry name" value="TonB-dep_rcpt-like"/>
</dbReference>
<keyword evidence="6" id="KW-0798">TonB box</keyword>
<keyword evidence="8" id="KW-0675">Receptor</keyword>
<comment type="similarity">
    <text evidence="10">Belongs to the TonB-dependent receptor family.</text>
</comment>
<proteinExistence type="inferred from homology"/>
<evidence type="ECO:0000256" key="2">
    <source>
        <dbReference type="ARBA" id="ARBA00022448"/>
    </source>
</evidence>
<evidence type="ECO:0000256" key="7">
    <source>
        <dbReference type="ARBA" id="ARBA00023136"/>
    </source>
</evidence>
<keyword evidence="7 10" id="KW-0472">Membrane</keyword>
<keyword evidence="2 10" id="KW-0813">Transport</keyword>
<keyword evidence="9 10" id="KW-0998">Cell outer membrane</keyword>
<keyword evidence="3 10" id="KW-1134">Transmembrane beta strand</keyword>
<dbReference type="GO" id="GO:0009279">
    <property type="term" value="C:cell outer membrane"/>
    <property type="evidence" value="ECO:0007669"/>
    <property type="project" value="UniProtKB-SubCell"/>
</dbReference>
<dbReference type="InterPro" id="IPR036942">
    <property type="entry name" value="Beta-barrel_TonB_sf"/>
</dbReference>
<evidence type="ECO:0000256" key="4">
    <source>
        <dbReference type="ARBA" id="ARBA00022692"/>
    </source>
</evidence>
<protein>
    <submittedName>
        <fullName evidence="12">Vitamin B12 transporter BtuB</fullName>
    </submittedName>
</protein>
<dbReference type="AlphaFoldDB" id="A0A4Y1YNA7"/>
<evidence type="ECO:0000313" key="13">
    <source>
        <dbReference type="Proteomes" id="UP000316473"/>
    </source>
</evidence>
<comment type="subcellular location">
    <subcellularLocation>
        <location evidence="1 10">Cell outer membrane</location>
        <topology evidence="1 10">Multi-pass membrane protein</topology>
    </subcellularLocation>
</comment>
<dbReference type="Gene3D" id="2.40.170.20">
    <property type="entry name" value="TonB-dependent receptor, beta-barrel domain"/>
    <property type="match status" value="1"/>
</dbReference>
<keyword evidence="5" id="KW-0732">Signal</keyword>
<dbReference type="KEGG" id="nst:Nstercoris_01924"/>
<dbReference type="PANTHER" id="PTHR30069:SF29">
    <property type="entry name" value="HEMOGLOBIN AND HEMOGLOBIN-HAPTOGLOBIN-BINDING PROTEIN 1-RELATED"/>
    <property type="match status" value="1"/>
</dbReference>
<evidence type="ECO:0000256" key="5">
    <source>
        <dbReference type="ARBA" id="ARBA00022729"/>
    </source>
</evidence>
<accession>A0A4Y1YNA7</accession>
<dbReference type="Pfam" id="PF00593">
    <property type="entry name" value="TonB_dep_Rec_b-barrel"/>
    <property type="match status" value="1"/>
</dbReference>
<evidence type="ECO:0000256" key="10">
    <source>
        <dbReference type="PROSITE-ProRule" id="PRU01360"/>
    </source>
</evidence>
<name>A0A4Y1YNA7_9PROT</name>
<dbReference type="Proteomes" id="UP000316473">
    <property type="component" value="Chromosome"/>
</dbReference>